<keyword evidence="2" id="KW-1185">Reference proteome</keyword>
<reference evidence="1 2" key="1">
    <citation type="submission" date="2016-10" db="EMBL/GenBank/DDBJ databases">
        <authorList>
            <person name="de Groot N.N."/>
        </authorList>
    </citation>
    <scope>NUCLEOTIDE SEQUENCE [LARGE SCALE GENOMIC DNA]</scope>
    <source>
        <strain evidence="1 2">CGMCC 1.10959</strain>
    </source>
</reference>
<name>A0A1I7CWQ6_9RHOB</name>
<dbReference type="eggNOG" id="ENOG503143E">
    <property type="taxonomic scope" value="Bacteria"/>
</dbReference>
<gene>
    <name evidence="1" type="ORF">SAMN05216236_12070</name>
</gene>
<evidence type="ECO:0000313" key="1">
    <source>
        <dbReference type="EMBL" id="SFU03840.1"/>
    </source>
</evidence>
<dbReference type="STRING" id="999627.SAMN05216236_12070"/>
<sequence>MTRPDALMLACMLALCAEGLGGRAADAQTGEAEAGGVTRTLELRAHQALIDRRVRDDAELSPFETDGCSGGLSDIWRLVSAQFPDFAEVHQETPPWEDCCVTHDAAYHDGAGAQTATQSYAARTRADAALRSCVIETGQDRRHEIATYYGVDEDDVTAAYAVIADAMHLAVRFGGAPCTGLAWRWGFGWPNCSILSAGAQQ</sequence>
<proteinExistence type="predicted"/>
<evidence type="ECO:0008006" key="3">
    <source>
        <dbReference type="Google" id="ProtNLM"/>
    </source>
</evidence>
<accession>A0A1I7CWQ6</accession>
<dbReference type="Proteomes" id="UP000182466">
    <property type="component" value="Unassembled WGS sequence"/>
</dbReference>
<dbReference type="EMBL" id="FPAW01000020">
    <property type="protein sequence ID" value="SFU03840.1"/>
    <property type="molecule type" value="Genomic_DNA"/>
</dbReference>
<organism evidence="1 2">
    <name type="scientific">Sedimentitalea nanhaiensis</name>
    <dbReference type="NCBI Taxonomy" id="999627"/>
    <lineage>
        <taxon>Bacteria</taxon>
        <taxon>Pseudomonadati</taxon>
        <taxon>Pseudomonadota</taxon>
        <taxon>Alphaproteobacteria</taxon>
        <taxon>Rhodobacterales</taxon>
        <taxon>Paracoccaceae</taxon>
        <taxon>Sedimentitalea</taxon>
    </lineage>
</organism>
<evidence type="ECO:0000313" key="2">
    <source>
        <dbReference type="Proteomes" id="UP000182466"/>
    </source>
</evidence>
<dbReference type="RefSeq" id="WP_074920651.1">
    <property type="nucleotide sequence ID" value="NZ_FPAW01000020.1"/>
</dbReference>
<protein>
    <recommendedName>
        <fullName evidence="3">Phospholipase A2</fullName>
    </recommendedName>
</protein>
<dbReference type="AlphaFoldDB" id="A0A1I7CWQ6"/>